<name>A0A9D2BZ54_9FIRM</name>
<sequence>MGIKRTIKRNAAADDILLEDAFAEFIAEKEAHNLSAATIHSYEASFQKFKGFMGDNNTGSTVEIASIYKWIAIMKQDGIKHVSINHYLRDVRAFLYWCMDADRAYISPPFKIELLKGQEEVLKTYTEEEQEALIEKPRRNASFAEWRTW</sequence>
<evidence type="ECO:0000256" key="1">
    <source>
        <dbReference type="ARBA" id="ARBA00023125"/>
    </source>
</evidence>
<gene>
    <name evidence="4" type="ORF">H9838_01145</name>
</gene>
<dbReference type="PROSITE" id="PS51900">
    <property type="entry name" value="CB"/>
    <property type="match status" value="1"/>
</dbReference>
<dbReference type="InterPro" id="IPR044068">
    <property type="entry name" value="CB"/>
</dbReference>
<dbReference type="EMBL" id="DXDU01000014">
    <property type="protein sequence ID" value="HIY25763.1"/>
    <property type="molecule type" value="Genomic_DNA"/>
</dbReference>
<dbReference type="AlphaFoldDB" id="A0A9D2BZ54"/>
<dbReference type="Gene3D" id="1.10.150.130">
    <property type="match status" value="1"/>
</dbReference>
<dbReference type="GO" id="GO:0003677">
    <property type="term" value="F:DNA binding"/>
    <property type="evidence" value="ECO:0007669"/>
    <property type="project" value="UniProtKB-UniRule"/>
</dbReference>
<evidence type="ECO:0000259" key="3">
    <source>
        <dbReference type="PROSITE" id="PS51900"/>
    </source>
</evidence>
<protein>
    <submittedName>
        <fullName evidence="4">Phage integrase SAM-like domain-containing protein</fullName>
    </submittedName>
</protein>
<dbReference type="Proteomes" id="UP000823915">
    <property type="component" value="Unassembled WGS sequence"/>
</dbReference>
<comment type="caution">
    <text evidence="4">The sequence shown here is derived from an EMBL/GenBank/DDBJ whole genome shotgun (WGS) entry which is preliminary data.</text>
</comment>
<keyword evidence="1 2" id="KW-0238">DNA-binding</keyword>
<dbReference type="SUPFAM" id="SSF56349">
    <property type="entry name" value="DNA breaking-rejoining enzymes"/>
    <property type="match status" value="1"/>
</dbReference>
<dbReference type="InterPro" id="IPR010998">
    <property type="entry name" value="Integrase_recombinase_N"/>
</dbReference>
<accession>A0A9D2BZ54</accession>
<reference evidence="4" key="2">
    <citation type="submission" date="2021-04" db="EMBL/GenBank/DDBJ databases">
        <authorList>
            <person name="Gilroy R."/>
        </authorList>
    </citation>
    <scope>NUCLEOTIDE SEQUENCE</scope>
    <source>
        <strain evidence="4">1282</strain>
    </source>
</reference>
<dbReference type="InterPro" id="IPR011010">
    <property type="entry name" value="DNA_brk_join_enz"/>
</dbReference>
<proteinExistence type="predicted"/>
<evidence type="ECO:0000313" key="4">
    <source>
        <dbReference type="EMBL" id="HIY25763.1"/>
    </source>
</evidence>
<feature type="non-terminal residue" evidence="4">
    <location>
        <position position="149"/>
    </location>
</feature>
<evidence type="ECO:0000256" key="2">
    <source>
        <dbReference type="PROSITE-ProRule" id="PRU01248"/>
    </source>
</evidence>
<evidence type="ECO:0000313" key="5">
    <source>
        <dbReference type="Proteomes" id="UP000823915"/>
    </source>
</evidence>
<reference evidence="4" key="1">
    <citation type="journal article" date="2021" name="PeerJ">
        <title>Extensive microbial diversity within the chicken gut microbiome revealed by metagenomics and culture.</title>
        <authorList>
            <person name="Gilroy R."/>
            <person name="Ravi A."/>
            <person name="Getino M."/>
            <person name="Pursley I."/>
            <person name="Horton D.L."/>
            <person name="Alikhan N.F."/>
            <person name="Baker D."/>
            <person name="Gharbi K."/>
            <person name="Hall N."/>
            <person name="Watson M."/>
            <person name="Adriaenssens E.M."/>
            <person name="Foster-Nyarko E."/>
            <person name="Jarju S."/>
            <person name="Secka A."/>
            <person name="Antonio M."/>
            <person name="Oren A."/>
            <person name="Chaudhuri R.R."/>
            <person name="La Ragione R."/>
            <person name="Hildebrand F."/>
            <person name="Pallen M.J."/>
        </authorList>
    </citation>
    <scope>NUCLEOTIDE SEQUENCE</scope>
    <source>
        <strain evidence="4">1282</strain>
    </source>
</reference>
<feature type="domain" description="Core-binding (CB)" evidence="3">
    <location>
        <begin position="16"/>
        <end position="99"/>
    </location>
</feature>
<organism evidence="4 5">
    <name type="scientific">Candidatus Acutalibacter pullistercoris</name>
    <dbReference type="NCBI Taxonomy" id="2838418"/>
    <lineage>
        <taxon>Bacteria</taxon>
        <taxon>Bacillati</taxon>
        <taxon>Bacillota</taxon>
        <taxon>Clostridia</taxon>
        <taxon>Eubacteriales</taxon>
        <taxon>Acutalibacteraceae</taxon>
        <taxon>Acutalibacter</taxon>
    </lineage>
</organism>